<evidence type="ECO:0000256" key="2">
    <source>
        <dbReference type="PIRSR" id="PIRSR601765-1"/>
    </source>
</evidence>
<sequence>MKAHSFETQSSITPTKALEFLKEGNQRFVNNLKVSRNLLQQANETRDGQWPFAVILSCIDSRTSAELIFDQGLGDIFSIRIAGNVVNTDIIGSLEFACKIAGSKLIVVLGHTSCGAIKGACDHVEMGNLTDLLAKIQPAVYQENTVMEPKQRNSKNADFVENVTDINIKRSVKTILNRSYILEQMVERGEIAIIGAKHHLDSGVVDFFEDTWIHNKSSVEVHMT</sequence>
<comment type="cofactor">
    <cofactor evidence="2">
        <name>Zn(2+)</name>
        <dbReference type="ChEBI" id="CHEBI:29105"/>
    </cofactor>
    <text evidence="2">Binds 1 zinc ion per subunit.</text>
</comment>
<dbReference type="eggNOG" id="COG0288">
    <property type="taxonomic scope" value="Bacteria"/>
</dbReference>
<keyword evidence="4" id="KW-1185">Reference proteome</keyword>
<keyword evidence="2" id="KW-0479">Metal-binding</keyword>
<feature type="binding site" evidence="2">
    <location>
        <position position="58"/>
    </location>
    <ligand>
        <name>Zn(2+)</name>
        <dbReference type="ChEBI" id="CHEBI:29105"/>
    </ligand>
</feature>
<comment type="similarity">
    <text evidence="1">Belongs to the beta-class carbonic anhydrase family.</text>
</comment>
<dbReference type="OrthoDB" id="9797527at2"/>
<dbReference type="EMBL" id="CP002691">
    <property type="protein sequence ID" value="AEE51061.1"/>
    <property type="molecule type" value="Genomic_DNA"/>
</dbReference>
<gene>
    <name evidence="3" type="ordered locus">Halhy_3200</name>
</gene>
<dbReference type="CDD" id="cd03378">
    <property type="entry name" value="beta_CA_cladeC"/>
    <property type="match status" value="1"/>
</dbReference>
<accession>F4KRX4</accession>
<protein>
    <submittedName>
        <fullName evidence="3">Carbonic anhydrase</fullName>
    </submittedName>
</protein>
<dbReference type="NCBIfam" id="NF011765">
    <property type="entry name" value="PRK15219.1"/>
    <property type="match status" value="1"/>
</dbReference>
<dbReference type="PANTHER" id="PTHR11002">
    <property type="entry name" value="CARBONIC ANHYDRASE"/>
    <property type="match status" value="1"/>
</dbReference>
<dbReference type="InterPro" id="IPR036874">
    <property type="entry name" value="Carbonic_anhydrase_sf"/>
</dbReference>
<dbReference type="Proteomes" id="UP000008461">
    <property type="component" value="Chromosome"/>
</dbReference>
<dbReference type="PANTHER" id="PTHR11002:SF79">
    <property type="entry name" value="CARBONIC ANHYDRASE 2"/>
    <property type="match status" value="1"/>
</dbReference>
<feature type="binding site" evidence="2">
    <location>
        <position position="114"/>
    </location>
    <ligand>
        <name>Zn(2+)</name>
        <dbReference type="ChEBI" id="CHEBI:29105"/>
    </ligand>
</feature>
<dbReference type="HOGENOM" id="CLU_053879_4_1_10"/>
<dbReference type="SMART" id="SM00947">
    <property type="entry name" value="Pro_CA"/>
    <property type="match status" value="1"/>
</dbReference>
<evidence type="ECO:0000313" key="3">
    <source>
        <dbReference type="EMBL" id="AEE51061.1"/>
    </source>
</evidence>
<evidence type="ECO:0000313" key="4">
    <source>
        <dbReference type="Proteomes" id="UP000008461"/>
    </source>
</evidence>
<dbReference type="GO" id="GO:0004089">
    <property type="term" value="F:carbonate dehydratase activity"/>
    <property type="evidence" value="ECO:0007669"/>
    <property type="project" value="InterPro"/>
</dbReference>
<dbReference type="AlphaFoldDB" id="F4KRX4"/>
<dbReference type="Pfam" id="PF00484">
    <property type="entry name" value="Pro_CA"/>
    <property type="match status" value="1"/>
</dbReference>
<proteinExistence type="inferred from homology"/>
<feature type="binding site" evidence="2">
    <location>
        <position position="60"/>
    </location>
    <ligand>
        <name>Zn(2+)</name>
        <dbReference type="ChEBI" id="CHEBI:29105"/>
    </ligand>
</feature>
<dbReference type="STRING" id="760192.Halhy_3200"/>
<dbReference type="RefSeq" id="WP_013765602.1">
    <property type="nucleotide sequence ID" value="NC_015510.1"/>
</dbReference>
<dbReference type="Gene3D" id="3.40.1050.10">
    <property type="entry name" value="Carbonic anhydrase"/>
    <property type="match status" value="1"/>
</dbReference>
<dbReference type="SUPFAM" id="SSF53056">
    <property type="entry name" value="beta-carbonic anhydrase, cab"/>
    <property type="match status" value="1"/>
</dbReference>
<reference evidence="3 4" key="1">
    <citation type="journal article" date="2011" name="Stand. Genomic Sci.">
        <title>Complete genome sequence of Haliscomenobacter hydrossis type strain (O).</title>
        <authorList>
            <consortium name="US DOE Joint Genome Institute (JGI-PGF)"/>
            <person name="Daligault H."/>
            <person name="Lapidus A."/>
            <person name="Zeytun A."/>
            <person name="Nolan M."/>
            <person name="Lucas S."/>
            <person name="Del Rio T.G."/>
            <person name="Tice H."/>
            <person name="Cheng J.F."/>
            <person name="Tapia R."/>
            <person name="Han C."/>
            <person name="Goodwin L."/>
            <person name="Pitluck S."/>
            <person name="Liolios K."/>
            <person name="Pagani I."/>
            <person name="Ivanova N."/>
            <person name="Huntemann M."/>
            <person name="Mavromatis K."/>
            <person name="Mikhailova N."/>
            <person name="Pati A."/>
            <person name="Chen A."/>
            <person name="Palaniappan K."/>
            <person name="Land M."/>
            <person name="Hauser L."/>
            <person name="Brambilla E.M."/>
            <person name="Rohde M."/>
            <person name="Verbarg S."/>
            <person name="Goker M."/>
            <person name="Bristow J."/>
            <person name="Eisen J.A."/>
            <person name="Markowitz V."/>
            <person name="Hugenholtz P."/>
            <person name="Kyrpides N.C."/>
            <person name="Klenk H.P."/>
            <person name="Woyke T."/>
        </authorList>
    </citation>
    <scope>NUCLEOTIDE SEQUENCE [LARGE SCALE GENOMIC DNA]</scope>
    <source>
        <strain evidence="4">ATCC 27775 / DSM 1100 / LMG 10767 / O</strain>
    </source>
</reference>
<dbReference type="KEGG" id="hhy:Halhy_3200"/>
<dbReference type="GO" id="GO:0008270">
    <property type="term" value="F:zinc ion binding"/>
    <property type="evidence" value="ECO:0007669"/>
    <property type="project" value="InterPro"/>
</dbReference>
<organism evidence="3 4">
    <name type="scientific">Haliscomenobacter hydrossis (strain ATCC 27775 / DSM 1100 / LMG 10767 / O)</name>
    <dbReference type="NCBI Taxonomy" id="760192"/>
    <lineage>
        <taxon>Bacteria</taxon>
        <taxon>Pseudomonadati</taxon>
        <taxon>Bacteroidota</taxon>
        <taxon>Saprospiria</taxon>
        <taxon>Saprospirales</taxon>
        <taxon>Haliscomenobacteraceae</taxon>
        <taxon>Haliscomenobacter</taxon>
    </lineage>
</organism>
<reference key="2">
    <citation type="submission" date="2011-04" db="EMBL/GenBank/DDBJ databases">
        <title>Complete sequence of chromosome of Haliscomenobacter hydrossis DSM 1100.</title>
        <authorList>
            <consortium name="US DOE Joint Genome Institute (JGI-PGF)"/>
            <person name="Lucas S."/>
            <person name="Han J."/>
            <person name="Lapidus A."/>
            <person name="Bruce D."/>
            <person name="Goodwin L."/>
            <person name="Pitluck S."/>
            <person name="Peters L."/>
            <person name="Kyrpides N."/>
            <person name="Mavromatis K."/>
            <person name="Ivanova N."/>
            <person name="Ovchinnikova G."/>
            <person name="Pagani I."/>
            <person name="Daligault H."/>
            <person name="Detter J.C."/>
            <person name="Han C."/>
            <person name="Land M."/>
            <person name="Hauser L."/>
            <person name="Markowitz V."/>
            <person name="Cheng J.-F."/>
            <person name="Hugenholtz P."/>
            <person name="Woyke T."/>
            <person name="Wu D."/>
            <person name="Verbarg S."/>
            <person name="Frueling A."/>
            <person name="Brambilla E."/>
            <person name="Klenk H.-P."/>
            <person name="Eisen J.A."/>
        </authorList>
    </citation>
    <scope>NUCLEOTIDE SEQUENCE</scope>
    <source>
        <strain>DSM 1100</strain>
    </source>
</reference>
<evidence type="ECO:0000256" key="1">
    <source>
        <dbReference type="ARBA" id="ARBA00006217"/>
    </source>
</evidence>
<keyword evidence="2" id="KW-0862">Zinc</keyword>
<feature type="binding site" evidence="2">
    <location>
        <position position="111"/>
    </location>
    <ligand>
        <name>Zn(2+)</name>
        <dbReference type="ChEBI" id="CHEBI:29105"/>
    </ligand>
</feature>
<name>F4KRX4_HALH1</name>
<dbReference type="InterPro" id="IPR001765">
    <property type="entry name" value="Carbonic_anhydrase"/>
</dbReference>